<reference evidence="1" key="2">
    <citation type="submission" date="2022-01" db="EMBL/GenBank/DDBJ databases">
        <authorList>
            <person name="Yamashiro T."/>
            <person name="Shiraishi A."/>
            <person name="Satake H."/>
            <person name="Nakayama K."/>
        </authorList>
    </citation>
    <scope>NUCLEOTIDE SEQUENCE</scope>
</reference>
<comment type="caution">
    <text evidence="1">The sequence shown here is derived from an EMBL/GenBank/DDBJ whole genome shotgun (WGS) entry which is preliminary data.</text>
</comment>
<sequence length="332" mass="37724">MPLTGFHFAMTVLVGFISNSSEYMASKHVPLWELLWFSIVANVSITRMNLSLYAQLSWILSAEVLAINNFYSYLNETNNLGMNVVFVYRRHGQMASLLSCNRPNPPEAQWPLFVSLGTEQITDTEFIAIDHGCLPCMGGMATATALFYGIYNIDLPEKGWIVGYTNDGKSRLLEQLPMANILAEDRLFAFQELQRFVQYRQHQSGKNVDLQDFRISFLLELVLFRSVHGEDHINPSKLAHHEISSAPGRWVGVFVVDVELGRKQHQTYHPFGEMAKCLESGEGLRWDGDACGNIGRKRGPVEAEAQREWTECAVLTMEGTKSDVKWRRLDER</sequence>
<gene>
    <name evidence="1" type="ORF">Tco_0800728</name>
</gene>
<dbReference type="EMBL" id="BQNB010011681">
    <property type="protein sequence ID" value="GJS93760.1"/>
    <property type="molecule type" value="Genomic_DNA"/>
</dbReference>
<evidence type="ECO:0000313" key="2">
    <source>
        <dbReference type="Proteomes" id="UP001151760"/>
    </source>
</evidence>
<organism evidence="1 2">
    <name type="scientific">Tanacetum coccineum</name>
    <dbReference type="NCBI Taxonomy" id="301880"/>
    <lineage>
        <taxon>Eukaryota</taxon>
        <taxon>Viridiplantae</taxon>
        <taxon>Streptophyta</taxon>
        <taxon>Embryophyta</taxon>
        <taxon>Tracheophyta</taxon>
        <taxon>Spermatophyta</taxon>
        <taxon>Magnoliopsida</taxon>
        <taxon>eudicotyledons</taxon>
        <taxon>Gunneridae</taxon>
        <taxon>Pentapetalae</taxon>
        <taxon>asterids</taxon>
        <taxon>campanulids</taxon>
        <taxon>Asterales</taxon>
        <taxon>Asteraceae</taxon>
        <taxon>Asteroideae</taxon>
        <taxon>Anthemideae</taxon>
        <taxon>Anthemidinae</taxon>
        <taxon>Tanacetum</taxon>
    </lineage>
</organism>
<name>A0ABQ4ZXR6_9ASTR</name>
<reference evidence="1" key="1">
    <citation type="journal article" date="2022" name="Int. J. Mol. Sci.">
        <title>Draft Genome of Tanacetum Coccineum: Genomic Comparison of Closely Related Tanacetum-Family Plants.</title>
        <authorList>
            <person name="Yamashiro T."/>
            <person name="Shiraishi A."/>
            <person name="Nakayama K."/>
            <person name="Satake H."/>
        </authorList>
    </citation>
    <scope>NUCLEOTIDE SEQUENCE</scope>
</reference>
<proteinExistence type="predicted"/>
<evidence type="ECO:0000313" key="1">
    <source>
        <dbReference type="EMBL" id="GJS93760.1"/>
    </source>
</evidence>
<keyword evidence="2" id="KW-1185">Reference proteome</keyword>
<dbReference type="Proteomes" id="UP001151760">
    <property type="component" value="Unassembled WGS sequence"/>
</dbReference>
<protein>
    <submittedName>
        <fullName evidence="1">Uncharacterized protein</fullName>
    </submittedName>
</protein>
<accession>A0ABQ4ZXR6</accession>